<dbReference type="Pfam" id="PF17561">
    <property type="entry name" value="TssO"/>
    <property type="match status" value="1"/>
</dbReference>
<dbReference type="OrthoDB" id="666176at2"/>
<keyword evidence="1" id="KW-1133">Transmembrane helix</keyword>
<dbReference type="EMBL" id="QKTW01000017">
    <property type="protein sequence ID" value="PZF72739.1"/>
    <property type="molecule type" value="Genomic_DNA"/>
</dbReference>
<proteinExistence type="predicted"/>
<organism evidence="2 3">
    <name type="scientific">Taibaiella soli</name>
    <dbReference type="NCBI Taxonomy" id="1649169"/>
    <lineage>
        <taxon>Bacteria</taxon>
        <taxon>Pseudomonadati</taxon>
        <taxon>Bacteroidota</taxon>
        <taxon>Chitinophagia</taxon>
        <taxon>Chitinophagales</taxon>
        <taxon>Chitinophagaceae</taxon>
        <taxon>Taibaiella</taxon>
    </lineage>
</organism>
<evidence type="ECO:0000256" key="1">
    <source>
        <dbReference type="SAM" id="Phobius"/>
    </source>
</evidence>
<keyword evidence="1" id="KW-0812">Transmembrane</keyword>
<accession>A0A2W2B8W6</accession>
<dbReference type="RefSeq" id="WP_110999331.1">
    <property type="nucleotide sequence ID" value="NZ_QKTW01000017.1"/>
</dbReference>
<evidence type="ECO:0000313" key="2">
    <source>
        <dbReference type="EMBL" id="PZF72739.1"/>
    </source>
</evidence>
<evidence type="ECO:0008006" key="4">
    <source>
        <dbReference type="Google" id="ProtNLM"/>
    </source>
</evidence>
<gene>
    <name evidence="2" type="ORF">DN068_12835</name>
</gene>
<dbReference type="AlphaFoldDB" id="A0A2W2B8W6"/>
<dbReference type="Proteomes" id="UP000248745">
    <property type="component" value="Unassembled WGS sequence"/>
</dbReference>
<keyword evidence="1" id="KW-0472">Membrane</keyword>
<evidence type="ECO:0000313" key="3">
    <source>
        <dbReference type="Proteomes" id="UP000248745"/>
    </source>
</evidence>
<feature type="transmembrane region" description="Helical" evidence="1">
    <location>
        <begin position="14"/>
        <end position="34"/>
    </location>
</feature>
<sequence>MPSTSVVEKEHQYYFYYLLLLVTAGLLLLAFIFLRGMESPFSNNLAFEMRLLEDRQQMDILQKETTQYIPNLFEKINTLPIGQLKGSTKSDLKIDIASISSIAGKHDLNDSRKDSYRQVADFFEMYLLDKEIAFARLQDINLFTNLCNDCNIGFKEKQRQLAQKKIAISARSN</sequence>
<comment type="caution">
    <text evidence="2">The sequence shown here is derived from an EMBL/GenBank/DDBJ whole genome shotgun (WGS) entry which is preliminary data.</text>
</comment>
<protein>
    <recommendedName>
        <fullName evidence="4">Type VI secretion system transmembrane protein TssO</fullName>
    </recommendedName>
</protein>
<dbReference type="InterPro" id="IPR039449">
    <property type="entry name" value="TssO"/>
</dbReference>
<name>A0A2W2B8W6_9BACT</name>
<reference evidence="2 3" key="1">
    <citation type="submission" date="2018-06" db="EMBL/GenBank/DDBJ databases">
        <title>Mucibacter soli gen. nov., sp. nov., a new member of the family Chitinophagaceae producing mucin.</title>
        <authorList>
            <person name="Kim M.-K."/>
            <person name="Park S."/>
            <person name="Kim T.-S."/>
            <person name="Joung Y."/>
            <person name="Han J.-H."/>
            <person name="Kim S.B."/>
        </authorList>
    </citation>
    <scope>NUCLEOTIDE SEQUENCE [LARGE SCALE GENOMIC DNA]</scope>
    <source>
        <strain evidence="2 3">R1-15</strain>
    </source>
</reference>
<keyword evidence="3" id="KW-1185">Reference proteome</keyword>